<dbReference type="Pfam" id="PF05621">
    <property type="entry name" value="TniB"/>
    <property type="match status" value="1"/>
</dbReference>
<dbReference type="RefSeq" id="WP_017685007.1">
    <property type="nucleotide sequence ID" value="NZ_PEHP01000116.1"/>
</dbReference>
<accession>A0AAN4Q6V8</accession>
<dbReference type="AlphaFoldDB" id="A0AAN4Q6V8"/>
<gene>
    <name evidence="1" type="ORF">KPSA3_03968</name>
</gene>
<dbReference type="SUPFAM" id="SSF52540">
    <property type="entry name" value="P-loop containing nucleoside triphosphate hydrolases"/>
    <property type="match status" value="1"/>
</dbReference>
<name>A0AAN4Q6V8_PSESF</name>
<comment type="caution">
    <text evidence="1">The sequence shown here is derived from an EMBL/GenBank/DDBJ whole genome shotgun (WGS) entry which is preliminary data.</text>
</comment>
<dbReference type="EMBL" id="BGKA01000136">
    <property type="protein sequence ID" value="GBH17991.1"/>
    <property type="molecule type" value="Genomic_DNA"/>
</dbReference>
<reference evidence="1 2" key="1">
    <citation type="submission" date="2018-04" db="EMBL/GenBank/DDBJ databases">
        <title>Draft genome sequence of Pseudomonas syringae pv. actinidiae biovar 3 strains isolated from kiwifruit in Kagawa prefecture.</title>
        <authorList>
            <person name="Tabuchi M."/>
            <person name="Saito M."/>
            <person name="Fujiwara S."/>
            <person name="Sasa N."/>
            <person name="Akimitsu K."/>
            <person name="Gomi K."/>
            <person name="Konishi-Sugita S."/>
            <person name="Hamano K."/>
            <person name="Kataoka I."/>
        </authorList>
    </citation>
    <scope>NUCLEOTIDE SEQUENCE [LARGE SCALE GENOMIC DNA]</scope>
    <source>
        <strain evidence="1 2">MAFF212211</strain>
    </source>
</reference>
<dbReference type="InterPro" id="IPR027417">
    <property type="entry name" value="P-loop_NTPase"/>
</dbReference>
<organism evidence="1 2">
    <name type="scientific">Pseudomonas syringae pv. actinidiae</name>
    <dbReference type="NCBI Taxonomy" id="103796"/>
    <lineage>
        <taxon>Bacteria</taxon>
        <taxon>Pseudomonadati</taxon>
        <taxon>Pseudomonadota</taxon>
        <taxon>Gammaproteobacteria</taxon>
        <taxon>Pseudomonadales</taxon>
        <taxon>Pseudomonadaceae</taxon>
        <taxon>Pseudomonas</taxon>
        <taxon>Pseudomonas syringae</taxon>
    </lineage>
</organism>
<dbReference type="InterPro" id="IPR008868">
    <property type="entry name" value="TniB"/>
</dbReference>
<evidence type="ECO:0000313" key="2">
    <source>
        <dbReference type="Proteomes" id="UP000248291"/>
    </source>
</evidence>
<proteinExistence type="predicted"/>
<evidence type="ECO:0000313" key="1">
    <source>
        <dbReference type="EMBL" id="GBH17991.1"/>
    </source>
</evidence>
<sequence length="172" mass="19451">MSIRLELGKSILSKDVAAFIQAQGIVAIVIDEFHELLLVPKNEQLKNLSLLKALTGAPFYLSIIGLGTKSARNALTYDEQLARRFHIQELLPWSMDDDFRSFLATLEKHVALKHESHLHQEDFVRLIHYHSDGTMDNVVKIVKAAAIYAITTGQERITKDLIEKAVVDPWGY</sequence>
<dbReference type="Proteomes" id="UP000248291">
    <property type="component" value="Unassembled WGS sequence"/>
</dbReference>
<protein>
    <submittedName>
        <fullName evidence="1">Large permease component</fullName>
    </submittedName>
</protein>